<accession>A0A517DZH7</accession>
<name>A0A517DZH7_9FIRM</name>
<dbReference type="Proteomes" id="UP000320776">
    <property type="component" value="Chromosome"/>
</dbReference>
<reference evidence="3 4" key="1">
    <citation type="submission" date="2019-02" db="EMBL/GenBank/DDBJ databases">
        <title>Closed genome of Sporomusa termitida DSM 4440.</title>
        <authorList>
            <person name="Poehlein A."/>
            <person name="Daniel R."/>
        </authorList>
    </citation>
    <scope>NUCLEOTIDE SEQUENCE [LARGE SCALE GENOMIC DNA]</scope>
    <source>
        <strain evidence="3 4">DSM 4440</strain>
    </source>
</reference>
<organism evidence="3 4">
    <name type="scientific">Sporomusa termitida</name>
    <dbReference type="NCBI Taxonomy" id="2377"/>
    <lineage>
        <taxon>Bacteria</taxon>
        <taxon>Bacillati</taxon>
        <taxon>Bacillota</taxon>
        <taxon>Negativicutes</taxon>
        <taxon>Selenomonadales</taxon>
        <taxon>Sporomusaceae</taxon>
        <taxon>Sporomusa</taxon>
    </lineage>
</organism>
<dbReference type="KEGG" id="sted:SPTER_40850"/>
<dbReference type="AlphaFoldDB" id="A0A517DZH7"/>
<dbReference type="EMBL" id="CP036259">
    <property type="protein sequence ID" value="QDR82656.1"/>
    <property type="molecule type" value="Genomic_DNA"/>
</dbReference>
<dbReference type="OrthoDB" id="1684348at2"/>
<gene>
    <name evidence="3" type="ORF">SPTER_40850</name>
</gene>
<dbReference type="PROSITE" id="PS50943">
    <property type="entry name" value="HTH_CROC1"/>
    <property type="match status" value="1"/>
</dbReference>
<feature type="domain" description="HTH cro/C1-type" evidence="2">
    <location>
        <begin position="7"/>
        <end position="61"/>
    </location>
</feature>
<dbReference type="SMART" id="SM00530">
    <property type="entry name" value="HTH_XRE"/>
    <property type="match status" value="1"/>
</dbReference>
<sequence>MDISQIIKSNREKQNMSINLLAKKAGISQSSLSRIEAGINSPTFEVLERIVTALGLSLSNFFANVQPEMEPDLKRLFDTVKVLTTEQRQALQVFLECMKH</sequence>
<dbReference type="Pfam" id="PF01381">
    <property type="entry name" value="HTH_3"/>
    <property type="match status" value="1"/>
</dbReference>
<dbReference type="InterPro" id="IPR050807">
    <property type="entry name" value="TransReg_Diox_bact_type"/>
</dbReference>
<keyword evidence="1" id="KW-0238">DNA-binding</keyword>
<evidence type="ECO:0000256" key="1">
    <source>
        <dbReference type="ARBA" id="ARBA00023125"/>
    </source>
</evidence>
<dbReference type="PANTHER" id="PTHR46797:SF1">
    <property type="entry name" value="METHYLPHOSPHONATE SYNTHASE"/>
    <property type="match status" value="1"/>
</dbReference>
<dbReference type="Gene3D" id="1.10.260.40">
    <property type="entry name" value="lambda repressor-like DNA-binding domains"/>
    <property type="match status" value="1"/>
</dbReference>
<evidence type="ECO:0000313" key="3">
    <source>
        <dbReference type="EMBL" id="QDR82656.1"/>
    </source>
</evidence>
<keyword evidence="4" id="KW-1185">Reference proteome</keyword>
<evidence type="ECO:0000259" key="2">
    <source>
        <dbReference type="PROSITE" id="PS50943"/>
    </source>
</evidence>
<evidence type="ECO:0000313" key="4">
    <source>
        <dbReference type="Proteomes" id="UP000320776"/>
    </source>
</evidence>
<dbReference type="CDD" id="cd00093">
    <property type="entry name" value="HTH_XRE"/>
    <property type="match status" value="1"/>
</dbReference>
<dbReference type="GO" id="GO:0005829">
    <property type="term" value="C:cytosol"/>
    <property type="evidence" value="ECO:0007669"/>
    <property type="project" value="TreeGrafter"/>
</dbReference>
<dbReference type="GO" id="GO:0003700">
    <property type="term" value="F:DNA-binding transcription factor activity"/>
    <property type="evidence" value="ECO:0007669"/>
    <property type="project" value="TreeGrafter"/>
</dbReference>
<dbReference type="PANTHER" id="PTHR46797">
    <property type="entry name" value="HTH-TYPE TRANSCRIPTIONAL REGULATOR"/>
    <property type="match status" value="1"/>
</dbReference>
<proteinExistence type="predicted"/>
<protein>
    <submittedName>
        <fullName evidence="3">Transcriptional regulator, y4mF family</fullName>
    </submittedName>
</protein>
<dbReference type="SUPFAM" id="SSF47413">
    <property type="entry name" value="lambda repressor-like DNA-binding domains"/>
    <property type="match status" value="1"/>
</dbReference>
<dbReference type="RefSeq" id="WP_144352026.1">
    <property type="nucleotide sequence ID" value="NZ_CP036259.1"/>
</dbReference>
<dbReference type="InterPro" id="IPR010982">
    <property type="entry name" value="Lambda_DNA-bd_dom_sf"/>
</dbReference>
<dbReference type="GO" id="GO:0003677">
    <property type="term" value="F:DNA binding"/>
    <property type="evidence" value="ECO:0007669"/>
    <property type="project" value="UniProtKB-KW"/>
</dbReference>
<dbReference type="InterPro" id="IPR001387">
    <property type="entry name" value="Cro/C1-type_HTH"/>
</dbReference>